<keyword evidence="2" id="KW-0813">Transport</keyword>
<comment type="caution">
    <text evidence="8">The sequence shown here is derived from an EMBL/GenBank/DDBJ whole genome shotgun (WGS) entry which is preliminary data.</text>
</comment>
<feature type="region of interest" description="Disordered" evidence="4">
    <location>
        <begin position="1500"/>
        <end position="1519"/>
    </location>
</feature>
<name>A0A370TH64_9HELO</name>
<protein>
    <recommendedName>
        <fullName evidence="10">TMEM1 family protein-like protein</fullName>
    </recommendedName>
</protein>
<feature type="region of interest" description="Disordered" evidence="4">
    <location>
        <begin position="710"/>
        <end position="735"/>
    </location>
</feature>
<dbReference type="InterPro" id="IPR045126">
    <property type="entry name" value="TRAPPC10/Trs130"/>
</dbReference>
<dbReference type="STRING" id="2656787.A0A370TH64"/>
<dbReference type="InterPro" id="IPR056913">
    <property type="entry name" value="TRAPPC10/Trs130_N"/>
</dbReference>
<feature type="region of interest" description="Disordered" evidence="4">
    <location>
        <begin position="406"/>
        <end position="429"/>
    </location>
</feature>
<feature type="compositionally biased region" description="Polar residues" evidence="4">
    <location>
        <begin position="62"/>
        <end position="81"/>
    </location>
</feature>
<dbReference type="GO" id="GO:0034498">
    <property type="term" value="P:early endosome to Golgi transport"/>
    <property type="evidence" value="ECO:0007669"/>
    <property type="project" value="TreeGrafter"/>
</dbReference>
<dbReference type="GO" id="GO:1990071">
    <property type="term" value="C:TRAPPII protein complex"/>
    <property type="evidence" value="ECO:0007669"/>
    <property type="project" value="InterPro"/>
</dbReference>
<dbReference type="Pfam" id="PF23274">
    <property type="entry name" value="DUF7077"/>
    <property type="match status" value="1"/>
</dbReference>
<dbReference type="PANTHER" id="PTHR13251:SF3">
    <property type="entry name" value="TRAFFICKING PROTEIN PARTICLE COMPLEX SUBUNIT 10"/>
    <property type="match status" value="1"/>
</dbReference>
<feature type="domain" description="DUF7077" evidence="7">
    <location>
        <begin position="1030"/>
        <end position="1151"/>
    </location>
</feature>
<evidence type="ECO:0000259" key="6">
    <source>
        <dbReference type="Pfam" id="PF23036"/>
    </source>
</evidence>
<feature type="domain" description="TRAPPC10/Trs130 C-terminal" evidence="5">
    <location>
        <begin position="1374"/>
        <end position="1533"/>
    </location>
</feature>
<dbReference type="Pfam" id="PF23036">
    <property type="entry name" value="TRAPPC10_1st"/>
    <property type="match status" value="1"/>
</dbReference>
<evidence type="ECO:0008006" key="10">
    <source>
        <dbReference type="Google" id="ProtNLM"/>
    </source>
</evidence>
<evidence type="ECO:0000256" key="3">
    <source>
        <dbReference type="ARBA" id="ARBA00023034"/>
    </source>
</evidence>
<accession>A0A370TH64</accession>
<evidence type="ECO:0000259" key="7">
    <source>
        <dbReference type="Pfam" id="PF23274"/>
    </source>
</evidence>
<dbReference type="Pfam" id="PF24965">
    <property type="entry name" value="TRS130_4HB"/>
    <property type="match status" value="1"/>
</dbReference>
<evidence type="ECO:0000313" key="8">
    <source>
        <dbReference type="EMBL" id="RDL34541.1"/>
    </source>
</evidence>
<feature type="compositionally biased region" description="Polar residues" evidence="4">
    <location>
        <begin position="722"/>
        <end position="735"/>
    </location>
</feature>
<feature type="region of interest" description="Disordered" evidence="4">
    <location>
        <begin position="62"/>
        <end position="96"/>
    </location>
</feature>
<feature type="region of interest" description="Disordered" evidence="4">
    <location>
        <begin position="592"/>
        <end position="656"/>
    </location>
</feature>
<proteinExistence type="predicted"/>
<sequence>MEQPSSSSKVTVEYFDPHGVYQLLSPGLLPRLPLRNLHWESHAGPLRSISSLHVDLIPSAQGSRPLSSTGTPASSNLNLSRVKSEDSAVSSDDGFRPQALGQAAVDKPEAGAEPGPKPIVKERRHQIPGLRQTPYLKVFFLRCDDNETYKTQARRQVREWIKEHTPPAQSTSKQSKQENHDAYEWVIVHVVVPNTSAATQPRTSGKGSEGGLTTEKATARWRGGGSTTILEKLGADFNSSSKSAPDRVAQIRIGVNDVPYEMLPRVVPAIPGSYTETPQDNENSWQDLISKLKSLILASFDMRVTQYEEDIREKDAQRTLPGWNFCTFFVLKEGLARGFESVGLVEDALVGYDELAVGLDTIIREQATTGPGPQHGGSFLPYTEDLKTQAQRAKAAILKDTCQEEISTEPDEPIDLQSSPEATDQDADEIPVNALKKRYRELILSNNISIFDFRCYIFARQLSLLLRLANAWSSQEELLAKIKEQRVSSLQGVAARLPPSQPSEEGEHLAVLAEICNRSMDFVVAIARILRDDIWASQSQTKQSAGAEDEKINSEAELDPIMVQVVDNIASSFTFSVAQQILAQTSTKALPIPPSTLAPPGAKIGLDGQEPKASIPEPKTMMHPARSSSLAIRSPPREPPSPGVFPRGRRSSVPEQGASSTFIKAGLEELAAHRAELYLLSRTVLEREGKERGWSAGWDEIPQICHKEEEMEDVDLSEEPTSETQKPETSSTVQPTLHGINNKLLRTALDNENDFYRLYETMTDKALRHYTVAGHTQSVSACMADLAVHKDNLKDYSAAASYFYRITASYGDDGWAEAELPMLVMYARCLKELQRKEEYVHIVLKLLSKAAASEKDRQKRKSSLRLGGHANFGSEEPISTTSYIHELLQITKSLGHEIQVPLENFFSRVEVDGTPRYHAGKDSFAIQLRFQYLLSDDLAVEKAKVRINALSGDTSREIWLETSGPSIFKKGDGTLLVQSNVIVPGPYTVSHVSLYTNNIALHYEHVTAPLTPFKGEVFFKCPKLLLYHRPEAFDVRLVASKHMHLDHNRSLELELAPGWNEVTSGVLHIRAATAGLRLQTAEVKVVDGSLELSKKSEAGVIRFGPLASGSTTKIRLPFNLEHEANDITLKLELSYTTDKGTFSFATTPSVSIILPLGVNVHDVFKHRALFSKFTISSATSSPLRLLSTTLEGSEVFEAQSGVTLTRPLMIFPRQPASMLYKITKRTPTTPLPRSSSHKDQKSTSLSLVLHYICLEEEIDDAITKSLQAAHQDTPLHQYSRLIIPTVITELRSRLSPYDFEKIAILSELSTSVLSNIRWRDRFLGLGHDEDEDQDIATMLSESLQTWQQNTPSISLMPIGIGKDTLVDHRSIIIPVGIPAVTVVHTADLKLAGITTVCSNTVIAVANQPISASLKIKWTRQWDEEHKPDDIQAQDLEFYYEVSGASDTWLIGGKRKGHFTVPKESGGGEIAQRLSFPVVLIPLREGTLPFPNVDIKPAPLARVNKPGDNNEDSSRGNITCETDYKNVGETIRVINDARKTTVSLDASGPQGGAMLLETEARGTMKRVGDGLITAE</sequence>
<dbReference type="GeneID" id="43600518"/>
<dbReference type="InterPro" id="IPR055505">
    <property type="entry name" value="DUF7077"/>
</dbReference>
<reference evidence="8 9" key="1">
    <citation type="journal article" date="2018" name="IMA Fungus">
        <title>IMA Genome-F 9: Draft genome sequence of Annulohypoxylon stygium, Aspergillus mulundensis, Berkeleyomyces basicola (syn. Thielaviopsis basicola), Ceratocystis smalleyi, two Cercospora beticola strains, Coleophoma cylindrospora, Fusarium fracticaudum, Phialophora cf. hyalina, and Morchella septimelata.</title>
        <authorList>
            <person name="Wingfield B.D."/>
            <person name="Bills G.F."/>
            <person name="Dong Y."/>
            <person name="Huang W."/>
            <person name="Nel W.J."/>
            <person name="Swalarsk-Parry B.S."/>
            <person name="Vaghefi N."/>
            <person name="Wilken P.M."/>
            <person name="An Z."/>
            <person name="de Beer Z.W."/>
            <person name="De Vos L."/>
            <person name="Chen L."/>
            <person name="Duong T.A."/>
            <person name="Gao Y."/>
            <person name="Hammerbacher A."/>
            <person name="Kikkert J.R."/>
            <person name="Li Y."/>
            <person name="Li H."/>
            <person name="Li K."/>
            <person name="Li Q."/>
            <person name="Liu X."/>
            <person name="Ma X."/>
            <person name="Naidoo K."/>
            <person name="Pethybridge S.J."/>
            <person name="Sun J."/>
            <person name="Steenkamp E.T."/>
            <person name="van der Nest M.A."/>
            <person name="van Wyk S."/>
            <person name="Wingfield M.J."/>
            <person name="Xiong C."/>
            <person name="Yue Q."/>
            <person name="Zhang X."/>
        </authorList>
    </citation>
    <scope>NUCLEOTIDE SEQUENCE [LARGE SCALE GENOMIC DNA]</scope>
    <source>
        <strain evidence="8 9">BP 5553</strain>
    </source>
</reference>
<comment type="subcellular location">
    <subcellularLocation>
        <location evidence="1">Golgi apparatus</location>
    </subcellularLocation>
</comment>
<evidence type="ECO:0000256" key="4">
    <source>
        <dbReference type="SAM" id="MobiDB-lite"/>
    </source>
</evidence>
<feature type="domain" description="TRAPPC10/Trs130 N-terminal" evidence="6">
    <location>
        <begin position="122"/>
        <end position="473"/>
    </location>
</feature>
<dbReference type="GO" id="GO:0006891">
    <property type="term" value="P:intra-Golgi vesicle-mediated transport"/>
    <property type="evidence" value="ECO:0007669"/>
    <property type="project" value="TreeGrafter"/>
</dbReference>
<dbReference type="GO" id="GO:0005829">
    <property type="term" value="C:cytosol"/>
    <property type="evidence" value="ECO:0007669"/>
    <property type="project" value="GOC"/>
</dbReference>
<dbReference type="PANTHER" id="PTHR13251">
    <property type="entry name" value="EPILEPSY HOLOPROSENCEPHALY CANDIDATE 1/TMEM1"/>
    <property type="match status" value="1"/>
</dbReference>
<feature type="compositionally biased region" description="Acidic residues" evidence="4">
    <location>
        <begin position="710"/>
        <end position="721"/>
    </location>
</feature>
<dbReference type="EMBL" id="NPIC01000007">
    <property type="protein sequence ID" value="RDL34541.1"/>
    <property type="molecule type" value="Genomic_DNA"/>
</dbReference>
<evidence type="ECO:0000259" key="5">
    <source>
        <dbReference type="Pfam" id="PF12584"/>
    </source>
</evidence>
<keyword evidence="3" id="KW-0333">Golgi apparatus</keyword>
<organism evidence="8 9">
    <name type="scientific">Venustampulla echinocandica</name>
    <dbReference type="NCBI Taxonomy" id="2656787"/>
    <lineage>
        <taxon>Eukaryota</taxon>
        <taxon>Fungi</taxon>
        <taxon>Dikarya</taxon>
        <taxon>Ascomycota</taxon>
        <taxon>Pezizomycotina</taxon>
        <taxon>Leotiomycetes</taxon>
        <taxon>Helotiales</taxon>
        <taxon>Pleuroascaceae</taxon>
        <taxon>Venustampulla</taxon>
    </lineage>
</organism>
<feature type="region of interest" description="Disordered" evidence="4">
    <location>
        <begin position="196"/>
        <end position="216"/>
    </location>
</feature>
<dbReference type="Pfam" id="PF12584">
    <property type="entry name" value="TRAPPC10"/>
    <property type="match status" value="1"/>
</dbReference>
<dbReference type="Proteomes" id="UP000254866">
    <property type="component" value="Unassembled WGS sequence"/>
</dbReference>
<gene>
    <name evidence="8" type="ORF">BP5553_07669</name>
</gene>
<dbReference type="RefSeq" id="XP_031867523.1">
    <property type="nucleotide sequence ID" value="XM_032016292.1"/>
</dbReference>
<evidence type="ECO:0000313" key="9">
    <source>
        <dbReference type="Proteomes" id="UP000254866"/>
    </source>
</evidence>
<feature type="compositionally biased region" description="Polar residues" evidence="4">
    <location>
        <begin position="196"/>
        <end position="206"/>
    </location>
</feature>
<evidence type="ECO:0000256" key="1">
    <source>
        <dbReference type="ARBA" id="ARBA00004555"/>
    </source>
</evidence>
<evidence type="ECO:0000256" key="2">
    <source>
        <dbReference type="ARBA" id="ARBA00022448"/>
    </source>
</evidence>
<dbReference type="InterPro" id="IPR022233">
    <property type="entry name" value="TRAPPC10/Trs130_C"/>
</dbReference>
<keyword evidence="9" id="KW-1185">Reference proteome</keyword>
<dbReference type="OrthoDB" id="10256906at2759"/>